<name>A0ABW4K531_9HYPH</name>
<evidence type="ECO:0000313" key="3">
    <source>
        <dbReference type="Proteomes" id="UP001597308"/>
    </source>
</evidence>
<evidence type="ECO:0000256" key="1">
    <source>
        <dbReference type="SAM" id="SignalP"/>
    </source>
</evidence>
<accession>A0ABW4K531</accession>
<organism evidence="2 3">
    <name type="scientific">Methylopila henanensis</name>
    <dbReference type="NCBI Taxonomy" id="873516"/>
    <lineage>
        <taxon>Bacteria</taxon>
        <taxon>Pseudomonadati</taxon>
        <taxon>Pseudomonadota</taxon>
        <taxon>Alphaproteobacteria</taxon>
        <taxon>Hyphomicrobiales</taxon>
        <taxon>Methylopilaceae</taxon>
        <taxon>Methylopila</taxon>
    </lineage>
</organism>
<feature type="chain" id="PRO_5045654790" evidence="1">
    <location>
        <begin position="23"/>
        <end position="173"/>
    </location>
</feature>
<evidence type="ECO:0000313" key="2">
    <source>
        <dbReference type="EMBL" id="MFD1702173.1"/>
    </source>
</evidence>
<protein>
    <submittedName>
        <fullName evidence="2">DUF992 domain-containing protein</fullName>
    </submittedName>
</protein>
<feature type="signal peptide" evidence="1">
    <location>
        <begin position="1"/>
        <end position="22"/>
    </location>
</feature>
<proteinExistence type="predicted"/>
<gene>
    <name evidence="2" type="ORF">ACFSCV_04070</name>
</gene>
<dbReference type="InterPro" id="IPR009333">
    <property type="entry name" value="DUF992"/>
</dbReference>
<keyword evidence="3" id="KW-1185">Reference proteome</keyword>
<keyword evidence="1" id="KW-0732">Signal</keyword>
<sequence>MSFRLKAALLAAAIAVPGAALAADMGHPTVTVTKKRYVESGVQIGTLTCKSPGGIGYIVGSDNDLACEYRPAGARHPVDAYMGRLSTIGVDVGATGPSVLKWAVIARTEDIGPGDLAGRYRGASVSAAALVGGGANVLLGGSGRSIALQPLSFEGQTGISVSAGLASLTLDPV</sequence>
<dbReference type="EMBL" id="JBHUER010000002">
    <property type="protein sequence ID" value="MFD1702173.1"/>
    <property type="molecule type" value="Genomic_DNA"/>
</dbReference>
<dbReference type="RefSeq" id="WP_378797244.1">
    <property type="nucleotide sequence ID" value="NZ_JBHUER010000002.1"/>
</dbReference>
<comment type="caution">
    <text evidence="2">The sequence shown here is derived from an EMBL/GenBank/DDBJ whole genome shotgun (WGS) entry which is preliminary data.</text>
</comment>
<reference evidence="3" key="1">
    <citation type="journal article" date="2019" name="Int. J. Syst. Evol. Microbiol.">
        <title>The Global Catalogue of Microorganisms (GCM) 10K type strain sequencing project: providing services to taxonomists for standard genome sequencing and annotation.</title>
        <authorList>
            <consortium name="The Broad Institute Genomics Platform"/>
            <consortium name="The Broad Institute Genome Sequencing Center for Infectious Disease"/>
            <person name="Wu L."/>
            <person name="Ma J."/>
        </authorList>
    </citation>
    <scope>NUCLEOTIDE SEQUENCE [LARGE SCALE GENOMIC DNA]</scope>
    <source>
        <strain evidence="3">KCTC 23707</strain>
    </source>
</reference>
<dbReference type="Proteomes" id="UP001597308">
    <property type="component" value="Unassembled WGS sequence"/>
</dbReference>
<dbReference type="Pfam" id="PF06186">
    <property type="entry name" value="DUF992"/>
    <property type="match status" value="1"/>
</dbReference>